<accession>A0A840QMC0</accession>
<keyword evidence="2" id="KW-1185">Reference proteome</keyword>
<evidence type="ECO:0000313" key="2">
    <source>
        <dbReference type="Proteomes" id="UP000551878"/>
    </source>
</evidence>
<sequence length="37" mass="4257">MLQVVFLFINLIKVNAAANTLAKMAEELQTSMNKFKW</sequence>
<evidence type="ECO:0000313" key="1">
    <source>
        <dbReference type="EMBL" id="MBB5172506.1"/>
    </source>
</evidence>
<comment type="caution">
    <text evidence="1">The sequence shown here is derived from an EMBL/GenBank/DDBJ whole genome shotgun (WGS) entry which is preliminary data.</text>
</comment>
<dbReference type="EMBL" id="JACHHB010000002">
    <property type="protein sequence ID" value="MBB5172506.1"/>
    <property type="molecule type" value="Genomic_DNA"/>
</dbReference>
<protein>
    <submittedName>
        <fullName evidence="1">Methyl-accepting chemotaxis protein</fullName>
    </submittedName>
</protein>
<gene>
    <name evidence="1" type="ORF">HNQ41_000650</name>
</gene>
<dbReference type="AlphaFoldDB" id="A0A840QMC0"/>
<dbReference type="Proteomes" id="UP000551878">
    <property type="component" value="Unassembled WGS sequence"/>
</dbReference>
<name>A0A840QMC0_9BACI</name>
<proteinExistence type="predicted"/>
<reference evidence="1 2" key="1">
    <citation type="submission" date="2020-08" db="EMBL/GenBank/DDBJ databases">
        <title>Genomic Encyclopedia of Type Strains, Phase IV (KMG-IV): sequencing the most valuable type-strain genomes for metagenomic binning, comparative biology and taxonomic classification.</title>
        <authorList>
            <person name="Goeker M."/>
        </authorList>
    </citation>
    <scope>NUCLEOTIDE SEQUENCE [LARGE SCALE GENOMIC DNA]</scope>
    <source>
        <strain evidence="1 2">DSM 24696</strain>
    </source>
</reference>
<organism evidence="1 2">
    <name type="scientific">Texcoconibacillus texcoconensis</name>
    <dbReference type="NCBI Taxonomy" id="1095777"/>
    <lineage>
        <taxon>Bacteria</taxon>
        <taxon>Bacillati</taxon>
        <taxon>Bacillota</taxon>
        <taxon>Bacilli</taxon>
        <taxon>Bacillales</taxon>
        <taxon>Bacillaceae</taxon>
        <taxon>Texcoconibacillus</taxon>
    </lineage>
</organism>